<dbReference type="VEuPathDB" id="FungiDB:ASPSYDRAFT_139955"/>
<dbReference type="Gene3D" id="3.40.50.10330">
    <property type="entry name" value="Probable inorganic polyphosphate/atp-NAD kinase, domain 1"/>
    <property type="match status" value="1"/>
</dbReference>
<dbReference type="PANTHER" id="PTHR12358">
    <property type="entry name" value="SPHINGOSINE KINASE"/>
    <property type="match status" value="1"/>
</dbReference>
<dbReference type="GO" id="GO:0016020">
    <property type="term" value="C:membrane"/>
    <property type="evidence" value="ECO:0007669"/>
    <property type="project" value="TreeGrafter"/>
</dbReference>
<name>A0A1L9TUZ7_9EURO</name>
<feature type="domain" description="DAGKc" evidence="1">
    <location>
        <begin position="102"/>
        <end position="248"/>
    </location>
</feature>
<sequence length="459" mass="50943">MAQQVTPLGKTWFNCATTGDSVECSDTSTESQIIIPIKDILCFVPNNRKHAHGYIMLFIQKNACSLYPAFKVEGVRLRSAPSKLLSGRLLSDLPSHLNHSTNRDLRLHIVISKASGTRTANLYFNHILQQLFDWVGIERYEVHETQSPQTITELCHSLFIPQAEAGVPQTIILLSGDGGIGDIIDSFYGTKKGICTMPNIALIPEGTGNALANSIGLVAHPKAPLTALLCGKPCPLPVFVATFSGGANYVQDGPAQPPLIDGSPSLTIYGGIVASWGIHASLVADSDSPEYRKFGADRFKMAAKELLFPPDGSETHKYSGTITLIRRVDQHNINHREILEHKKHMYVLVTLVSNLEKDFMISPESAALDGSLRILRFGPMEPQRAMGLLSAAYRNGQHVQDDEVMYAEIEELKIDFHEADKRWRRVCIDGRVVFVQDKGWMRVQKERRRLVNILLPELI</sequence>
<dbReference type="GeneID" id="63757068"/>
<dbReference type="GO" id="GO:0046512">
    <property type="term" value="P:sphingosine biosynthetic process"/>
    <property type="evidence" value="ECO:0007669"/>
    <property type="project" value="TreeGrafter"/>
</dbReference>
<dbReference type="PANTHER" id="PTHR12358:SF108">
    <property type="entry name" value="DAGKC DOMAIN-CONTAINING PROTEIN"/>
    <property type="match status" value="1"/>
</dbReference>
<evidence type="ECO:0000259" key="1">
    <source>
        <dbReference type="PROSITE" id="PS50146"/>
    </source>
</evidence>
<dbReference type="RefSeq" id="XP_040707047.1">
    <property type="nucleotide sequence ID" value="XM_040840995.1"/>
</dbReference>
<organism evidence="2 3">
    <name type="scientific">Aspergillus sydowii CBS 593.65</name>
    <dbReference type="NCBI Taxonomy" id="1036612"/>
    <lineage>
        <taxon>Eukaryota</taxon>
        <taxon>Fungi</taxon>
        <taxon>Dikarya</taxon>
        <taxon>Ascomycota</taxon>
        <taxon>Pezizomycotina</taxon>
        <taxon>Eurotiomycetes</taxon>
        <taxon>Eurotiomycetidae</taxon>
        <taxon>Eurotiales</taxon>
        <taxon>Aspergillaceae</taxon>
        <taxon>Aspergillus</taxon>
        <taxon>Aspergillus subgen. Nidulantes</taxon>
    </lineage>
</organism>
<dbReference type="Pfam" id="PF00781">
    <property type="entry name" value="DAGK_cat"/>
    <property type="match status" value="1"/>
</dbReference>
<evidence type="ECO:0000313" key="3">
    <source>
        <dbReference type="Proteomes" id="UP000184356"/>
    </source>
</evidence>
<dbReference type="SUPFAM" id="SSF111331">
    <property type="entry name" value="NAD kinase/diacylglycerol kinase-like"/>
    <property type="match status" value="1"/>
</dbReference>
<keyword evidence="3" id="KW-1185">Reference proteome</keyword>
<proteinExistence type="predicted"/>
<dbReference type="Proteomes" id="UP000184356">
    <property type="component" value="Unassembled WGS sequence"/>
</dbReference>
<dbReference type="PROSITE" id="PS50146">
    <property type="entry name" value="DAGK"/>
    <property type="match status" value="1"/>
</dbReference>
<dbReference type="EMBL" id="KV878582">
    <property type="protein sequence ID" value="OJJ63241.1"/>
    <property type="molecule type" value="Genomic_DNA"/>
</dbReference>
<dbReference type="GO" id="GO:0005737">
    <property type="term" value="C:cytoplasm"/>
    <property type="evidence" value="ECO:0007669"/>
    <property type="project" value="TreeGrafter"/>
</dbReference>
<dbReference type="InterPro" id="IPR001206">
    <property type="entry name" value="Diacylglycerol_kinase_cat_dom"/>
</dbReference>
<dbReference type="InterPro" id="IPR017438">
    <property type="entry name" value="ATP-NAD_kinase_N"/>
</dbReference>
<gene>
    <name evidence="2" type="ORF">ASPSYDRAFT_139955</name>
</gene>
<dbReference type="AlphaFoldDB" id="A0A1L9TUZ7"/>
<dbReference type="Gene3D" id="2.60.200.40">
    <property type="match status" value="1"/>
</dbReference>
<dbReference type="InterPro" id="IPR016064">
    <property type="entry name" value="NAD/diacylglycerol_kinase_sf"/>
</dbReference>
<dbReference type="InterPro" id="IPR050187">
    <property type="entry name" value="Lipid_Phosphate_FormReg"/>
</dbReference>
<protein>
    <recommendedName>
        <fullName evidence="1">DAGKc domain-containing protein</fullName>
    </recommendedName>
</protein>
<reference evidence="3" key="1">
    <citation type="journal article" date="2017" name="Genome Biol.">
        <title>Comparative genomics reveals high biological diversity and specific adaptations in the industrially and medically important fungal genus Aspergillus.</title>
        <authorList>
            <person name="de Vries R.P."/>
            <person name="Riley R."/>
            <person name="Wiebenga A."/>
            <person name="Aguilar-Osorio G."/>
            <person name="Amillis S."/>
            <person name="Uchima C.A."/>
            <person name="Anderluh G."/>
            <person name="Asadollahi M."/>
            <person name="Askin M."/>
            <person name="Barry K."/>
            <person name="Battaglia E."/>
            <person name="Bayram O."/>
            <person name="Benocci T."/>
            <person name="Braus-Stromeyer S.A."/>
            <person name="Caldana C."/>
            <person name="Canovas D."/>
            <person name="Cerqueira G.C."/>
            <person name="Chen F."/>
            <person name="Chen W."/>
            <person name="Choi C."/>
            <person name="Clum A."/>
            <person name="Dos Santos R.A."/>
            <person name="Damasio A.R."/>
            <person name="Diallinas G."/>
            <person name="Emri T."/>
            <person name="Fekete E."/>
            <person name="Flipphi M."/>
            <person name="Freyberg S."/>
            <person name="Gallo A."/>
            <person name="Gournas C."/>
            <person name="Habgood R."/>
            <person name="Hainaut M."/>
            <person name="Harispe M.L."/>
            <person name="Henrissat B."/>
            <person name="Hilden K.S."/>
            <person name="Hope R."/>
            <person name="Hossain A."/>
            <person name="Karabika E."/>
            <person name="Karaffa L."/>
            <person name="Karanyi Z."/>
            <person name="Krasevec N."/>
            <person name="Kuo A."/>
            <person name="Kusch H."/>
            <person name="LaButti K."/>
            <person name="Lagendijk E.L."/>
            <person name="Lapidus A."/>
            <person name="Levasseur A."/>
            <person name="Lindquist E."/>
            <person name="Lipzen A."/>
            <person name="Logrieco A.F."/>
            <person name="MacCabe A."/>
            <person name="Maekelae M.R."/>
            <person name="Malavazi I."/>
            <person name="Melin P."/>
            <person name="Meyer V."/>
            <person name="Mielnichuk N."/>
            <person name="Miskei M."/>
            <person name="Molnar A.P."/>
            <person name="Mule G."/>
            <person name="Ngan C.Y."/>
            <person name="Orejas M."/>
            <person name="Orosz E."/>
            <person name="Ouedraogo J.P."/>
            <person name="Overkamp K.M."/>
            <person name="Park H.-S."/>
            <person name="Perrone G."/>
            <person name="Piumi F."/>
            <person name="Punt P.J."/>
            <person name="Ram A.F."/>
            <person name="Ramon A."/>
            <person name="Rauscher S."/>
            <person name="Record E."/>
            <person name="Riano-Pachon D.M."/>
            <person name="Robert V."/>
            <person name="Roehrig J."/>
            <person name="Ruller R."/>
            <person name="Salamov A."/>
            <person name="Salih N.S."/>
            <person name="Samson R.A."/>
            <person name="Sandor E."/>
            <person name="Sanguinetti M."/>
            <person name="Schuetze T."/>
            <person name="Sepcic K."/>
            <person name="Shelest E."/>
            <person name="Sherlock G."/>
            <person name="Sophianopoulou V."/>
            <person name="Squina F.M."/>
            <person name="Sun H."/>
            <person name="Susca A."/>
            <person name="Todd R.B."/>
            <person name="Tsang A."/>
            <person name="Unkles S.E."/>
            <person name="van de Wiele N."/>
            <person name="van Rossen-Uffink D."/>
            <person name="Oliveira J.V."/>
            <person name="Vesth T.C."/>
            <person name="Visser J."/>
            <person name="Yu J.-H."/>
            <person name="Zhou M."/>
            <person name="Andersen M.R."/>
            <person name="Archer D.B."/>
            <person name="Baker S.E."/>
            <person name="Benoit I."/>
            <person name="Brakhage A.A."/>
            <person name="Braus G.H."/>
            <person name="Fischer R."/>
            <person name="Frisvad J.C."/>
            <person name="Goldman G.H."/>
            <person name="Houbraken J."/>
            <person name="Oakley B."/>
            <person name="Pocsi I."/>
            <person name="Scazzocchio C."/>
            <person name="Seiboth B."/>
            <person name="vanKuyk P.A."/>
            <person name="Wortman J."/>
            <person name="Dyer P.S."/>
            <person name="Grigoriev I.V."/>
        </authorList>
    </citation>
    <scope>NUCLEOTIDE SEQUENCE [LARGE SCALE GENOMIC DNA]</scope>
    <source>
        <strain evidence="3">CBS 593.65</strain>
    </source>
</reference>
<evidence type="ECO:0000313" key="2">
    <source>
        <dbReference type="EMBL" id="OJJ63241.1"/>
    </source>
</evidence>
<dbReference type="GO" id="GO:0001727">
    <property type="term" value="F:lipid kinase activity"/>
    <property type="evidence" value="ECO:0007669"/>
    <property type="project" value="TreeGrafter"/>
</dbReference>
<dbReference type="OrthoDB" id="3853857at2759"/>
<accession>A0A1L9TUZ7</accession>